<feature type="transmembrane region" description="Helical" evidence="2">
    <location>
        <begin position="6"/>
        <end position="26"/>
    </location>
</feature>
<dbReference type="PRINTS" id="PR00385">
    <property type="entry name" value="P450"/>
</dbReference>
<dbReference type="GO" id="GO:0004497">
    <property type="term" value="F:monooxygenase activity"/>
    <property type="evidence" value="ECO:0007669"/>
    <property type="project" value="InterPro"/>
</dbReference>
<dbReference type="GO" id="GO:0016705">
    <property type="term" value="F:oxidoreductase activity, acting on paired donors, with incorporation or reduction of molecular oxygen"/>
    <property type="evidence" value="ECO:0007669"/>
    <property type="project" value="InterPro"/>
</dbReference>
<reference evidence="3" key="1">
    <citation type="submission" date="2020-11" db="EMBL/GenBank/DDBJ databases">
        <title>Chlorella ohadii genome sequencing and assembly.</title>
        <authorList>
            <person name="Murik O."/>
            <person name="Treves H."/>
            <person name="Kedem I."/>
            <person name="Shotland Y."/>
            <person name="Kaplan A."/>
        </authorList>
    </citation>
    <scope>NUCLEOTIDE SEQUENCE</scope>
    <source>
        <strain evidence="3">1</strain>
    </source>
</reference>
<name>A0AAD5DFC1_9CHLO</name>
<evidence type="ECO:0000313" key="3">
    <source>
        <dbReference type="EMBL" id="KAI7836607.1"/>
    </source>
</evidence>
<keyword evidence="2" id="KW-0472">Membrane</keyword>
<comment type="caution">
    <text evidence="3">The sequence shown here is derived from an EMBL/GenBank/DDBJ whole genome shotgun (WGS) entry which is preliminary data.</text>
</comment>
<dbReference type="InterPro" id="IPR002401">
    <property type="entry name" value="Cyt_P450_E_grp-I"/>
</dbReference>
<evidence type="ECO:0000313" key="4">
    <source>
        <dbReference type="Proteomes" id="UP001205105"/>
    </source>
</evidence>
<feature type="region of interest" description="Disordered" evidence="1">
    <location>
        <begin position="306"/>
        <end position="347"/>
    </location>
</feature>
<dbReference type="GO" id="GO:0020037">
    <property type="term" value="F:heme binding"/>
    <property type="evidence" value="ECO:0007669"/>
    <property type="project" value="InterPro"/>
</dbReference>
<dbReference type="GO" id="GO:0005506">
    <property type="term" value="F:iron ion binding"/>
    <property type="evidence" value="ECO:0007669"/>
    <property type="project" value="InterPro"/>
</dbReference>
<dbReference type="Gene3D" id="1.10.630.10">
    <property type="entry name" value="Cytochrome P450"/>
    <property type="match status" value="1"/>
</dbReference>
<dbReference type="PANTHER" id="PTHR24301:SF2">
    <property type="entry name" value="THROMBOXANE-A SYNTHASE"/>
    <property type="match status" value="1"/>
</dbReference>
<dbReference type="SUPFAM" id="SSF48264">
    <property type="entry name" value="Cytochrome P450"/>
    <property type="match status" value="1"/>
</dbReference>
<dbReference type="Proteomes" id="UP001205105">
    <property type="component" value="Unassembled WGS sequence"/>
</dbReference>
<dbReference type="Pfam" id="PF00067">
    <property type="entry name" value="p450"/>
    <property type="match status" value="2"/>
</dbReference>
<dbReference type="InterPro" id="IPR001128">
    <property type="entry name" value="Cyt_P450"/>
</dbReference>
<accession>A0AAD5DFC1</accession>
<gene>
    <name evidence="3" type="ORF">COHA_009492</name>
</gene>
<dbReference type="InterPro" id="IPR036396">
    <property type="entry name" value="Cyt_P450_sf"/>
</dbReference>
<feature type="compositionally biased region" description="Low complexity" evidence="1">
    <location>
        <begin position="307"/>
        <end position="327"/>
    </location>
</feature>
<organism evidence="3 4">
    <name type="scientific">Chlorella ohadii</name>
    <dbReference type="NCBI Taxonomy" id="2649997"/>
    <lineage>
        <taxon>Eukaryota</taxon>
        <taxon>Viridiplantae</taxon>
        <taxon>Chlorophyta</taxon>
        <taxon>core chlorophytes</taxon>
        <taxon>Trebouxiophyceae</taxon>
        <taxon>Chlorellales</taxon>
        <taxon>Chlorellaceae</taxon>
        <taxon>Chlorella clade</taxon>
        <taxon>Chlorella</taxon>
    </lineage>
</organism>
<proteinExistence type="predicted"/>
<keyword evidence="2" id="KW-0812">Transmembrane</keyword>
<dbReference type="EMBL" id="JADXDR010000180">
    <property type="protein sequence ID" value="KAI7836607.1"/>
    <property type="molecule type" value="Genomic_DNA"/>
</dbReference>
<dbReference type="AlphaFoldDB" id="A0AAD5DFC1"/>
<evidence type="ECO:0008006" key="5">
    <source>
        <dbReference type="Google" id="ProtNLM"/>
    </source>
</evidence>
<keyword evidence="2" id="KW-1133">Transmembrane helix</keyword>
<dbReference type="PANTHER" id="PTHR24301">
    <property type="entry name" value="THROMBOXANE-A SYNTHASE"/>
    <property type="match status" value="1"/>
</dbReference>
<keyword evidence="4" id="KW-1185">Reference proteome</keyword>
<protein>
    <recommendedName>
        <fullName evidence="5">Cytochrome P450</fullName>
    </recommendedName>
</protein>
<sequence length="538" mass="58425">MGLLQALGWLLAGPLLLVVCLIIYGFHPLQRWRYRKFPGPRPRWLIGNLLEIHTEGQEGAAERWVAEYGPLFLIWLGGFPVLMTADPSLAKKVLARPARHKIWILHEGQEKDYEDHTLFFANGERWRASRAAWQPFFSRQSLQGHAGFMARSAEALCGLLGSAASSGQQVDIWKSLQSLTLDVVGTVAFGVDFNTLASPKASGQAADGKPAAAAQFAAAEGQAGSRARGLRSASTDALLSAVRTVFEVCGPAQPLFGLCFMFPEAEPLIRWLINRRPNSIFRRELGARQVVKAVGAELLQVSRQGDAPAPAANGHAAAQQQHAGQEAGQRKGQEAGGRPSTVGSGSFLANVGRHTGKTIEGEVLLDDAWATNQATTFLVAGYETTANAITFTVYLLARNPDKEAKLLAEIDAFGRNRVPTLDHIEAHFPYAAAVLKESMRLYAPSITLMREAPAGSEWQLGGYAVPPGTALQVSMHAMQRSPELWHDPTAFIPERFVAGSSEAEEFTFRLLPGQVPLKTKVLITQGPIDGVHVTVHRR</sequence>
<evidence type="ECO:0000256" key="2">
    <source>
        <dbReference type="SAM" id="Phobius"/>
    </source>
</evidence>
<evidence type="ECO:0000256" key="1">
    <source>
        <dbReference type="SAM" id="MobiDB-lite"/>
    </source>
</evidence>
<dbReference type="PRINTS" id="PR00463">
    <property type="entry name" value="EP450I"/>
</dbReference>